<dbReference type="EMBL" id="JBJHZX010000092">
    <property type="protein sequence ID" value="MFL0198780.1"/>
    <property type="molecule type" value="Genomic_DNA"/>
</dbReference>
<dbReference type="Proteomes" id="UP001623660">
    <property type="component" value="Unassembled WGS sequence"/>
</dbReference>
<evidence type="ECO:0000256" key="1">
    <source>
        <dbReference type="SAM" id="Phobius"/>
    </source>
</evidence>
<reference evidence="2 3" key="1">
    <citation type="submission" date="2024-11" db="EMBL/GenBank/DDBJ databases">
        <authorList>
            <person name="Heng Y.C."/>
            <person name="Lim A.C.H."/>
            <person name="Lee J.K.Y."/>
            <person name="Kittelmann S."/>
        </authorList>
    </citation>
    <scope>NUCLEOTIDE SEQUENCE [LARGE SCALE GENOMIC DNA]</scope>
    <source>
        <strain evidence="2 3">WILCCON 0269</strain>
    </source>
</reference>
<evidence type="ECO:0008006" key="4">
    <source>
        <dbReference type="Google" id="ProtNLM"/>
    </source>
</evidence>
<evidence type="ECO:0000313" key="2">
    <source>
        <dbReference type="EMBL" id="MFL0198780.1"/>
    </source>
</evidence>
<accession>A0ABW8SXR5</accession>
<sequence>MRKIPQITLLFWIMKIIATTLGETGGDLLSQTMNVGYAVSALIFISLFAIFVVLQLTSKKYHPWLYWTVILATSTSGTVMSDFMDRTLGLGYAKGSLVLVSILIAIFIIWRLSGNSLSVNEIKTTNTEILFWAAILFSNTLGTALGDFISDSSGLGFLGGTLLISSLLGLVVLGKYFTKISQVFLFWAAFVLTRPFGATMGDFLWKSQQKGGLGLGSAGTSAVLAVALVVLVGYSTLRKFKLEKDESKLNPTT</sequence>
<keyword evidence="3" id="KW-1185">Reference proteome</keyword>
<comment type="caution">
    <text evidence="2">The sequence shown here is derived from an EMBL/GenBank/DDBJ whole genome shotgun (WGS) entry which is preliminary data.</text>
</comment>
<feature type="transmembrane region" description="Helical" evidence="1">
    <location>
        <begin position="184"/>
        <end position="205"/>
    </location>
</feature>
<feature type="transmembrane region" description="Helical" evidence="1">
    <location>
        <begin position="211"/>
        <end position="234"/>
    </location>
</feature>
<evidence type="ECO:0000313" key="3">
    <source>
        <dbReference type="Proteomes" id="UP001623660"/>
    </source>
</evidence>
<dbReference type="InterPro" id="IPR007136">
    <property type="entry name" value="DUF347"/>
</dbReference>
<feature type="transmembrane region" description="Helical" evidence="1">
    <location>
        <begin position="130"/>
        <end position="149"/>
    </location>
</feature>
<proteinExistence type="predicted"/>
<feature type="transmembrane region" description="Helical" evidence="1">
    <location>
        <begin position="38"/>
        <end position="57"/>
    </location>
</feature>
<feature type="transmembrane region" description="Helical" evidence="1">
    <location>
        <begin position="64"/>
        <end position="84"/>
    </location>
</feature>
<feature type="transmembrane region" description="Helical" evidence="1">
    <location>
        <begin position="90"/>
        <end position="110"/>
    </location>
</feature>
<feature type="transmembrane region" description="Helical" evidence="1">
    <location>
        <begin position="155"/>
        <end position="177"/>
    </location>
</feature>
<keyword evidence="1" id="KW-1133">Transmembrane helix</keyword>
<gene>
    <name evidence="2" type="ORF">ACJDU8_24970</name>
</gene>
<organism evidence="2 3">
    <name type="scientific">Candidatus Clostridium eludens</name>
    <dbReference type="NCBI Taxonomy" id="3381663"/>
    <lineage>
        <taxon>Bacteria</taxon>
        <taxon>Bacillati</taxon>
        <taxon>Bacillota</taxon>
        <taxon>Clostridia</taxon>
        <taxon>Eubacteriales</taxon>
        <taxon>Clostridiaceae</taxon>
        <taxon>Clostridium</taxon>
    </lineage>
</organism>
<dbReference type="RefSeq" id="WP_406794894.1">
    <property type="nucleotide sequence ID" value="NZ_JBJHZX010000092.1"/>
</dbReference>
<keyword evidence="1" id="KW-0812">Transmembrane</keyword>
<name>A0ABW8SXR5_9CLOT</name>
<protein>
    <recommendedName>
        <fullName evidence="4">Membrane-anchored protein</fullName>
    </recommendedName>
</protein>
<dbReference type="Pfam" id="PF03988">
    <property type="entry name" value="DUF347"/>
    <property type="match status" value="4"/>
</dbReference>
<keyword evidence="1" id="KW-0472">Membrane</keyword>